<keyword evidence="2" id="KW-1185">Reference proteome</keyword>
<evidence type="ECO:0000313" key="2">
    <source>
        <dbReference type="Proteomes" id="UP000317243"/>
    </source>
</evidence>
<protein>
    <submittedName>
        <fullName evidence="1">Uncharacterized protein</fullName>
    </submittedName>
</protein>
<evidence type="ECO:0000313" key="1">
    <source>
        <dbReference type="EMBL" id="TWT57219.1"/>
    </source>
</evidence>
<proteinExistence type="predicted"/>
<comment type="caution">
    <text evidence="1">The sequence shown here is derived from an EMBL/GenBank/DDBJ whole genome shotgun (WGS) entry which is preliminary data.</text>
</comment>
<accession>A0A5C5X3R3</accession>
<dbReference type="EMBL" id="SIHI01000001">
    <property type="protein sequence ID" value="TWT57219.1"/>
    <property type="molecule type" value="Genomic_DNA"/>
</dbReference>
<dbReference type="OrthoDB" id="9095988at2"/>
<gene>
    <name evidence="1" type="ORF">KOR42_05770</name>
</gene>
<dbReference type="Proteomes" id="UP000317243">
    <property type="component" value="Unassembled WGS sequence"/>
</dbReference>
<name>A0A5C5X3R3_9PLAN</name>
<sequence>MTVDHWEALFDSTYLRWFDIEGKGDIKVEIGSVSREELTLRGGAKKVAPVLKFKRAKKPLVLNKTNCDSVAKACGNKPSQWPGKSITLYVTTTKLSGKTVNCIRVRDK</sequence>
<dbReference type="AlphaFoldDB" id="A0A5C5X3R3"/>
<organism evidence="1 2">
    <name type="scientific">Thalassoglobus neptunius</name>
    <dbReference type="NCBI Taxonomy" id="1938619"/>
    <lineage>
        <taxon>Bacteria</taxon>
        <taxon>Pseudomonadati</taxon>
        <taxon>Planctomycetota</taxon>
        <taxon>Planctomycetia</taxon>
        <taxon>Planctomycetales</taxon>
        <taxon>Planctomycetaceae</taxon>
        <taxon>Thalassoglobus</taxon>
    </lineage>
</organism>
<reference evidence="1 2" key="1">
    <citation type="submission" date="2019-02" db="EMBL/GenBank/DDBJ databases">
        <title>Deep-cultivation of Planctomycetes and their phenomic and genomic characterization uncovers novel biology.</title>
        <authorList>
            <person name="Wiegand S."/>
            <person name="Jogler M."/>
            <person name="Boedeker C."/>
            <person name="Pinto D."/>
            <person name="Vollmers J."/>
            <person name="Rivas-Marin E."/>
            <person name="Kohn T."/>
            <person name="Peeters S.H."/>
            <person name="Heuer A."/>
            <person name="Rast P."/>
            <person name="Oberbeckmann S."/>
            <person name="Bunk B."/>
            <person name="Jeske O."/>
            <person name="Meyerdierks A."/>
            <person name="Storesund J.E."/>
            <person name="Kallscheuer N."/>
            <person name="Luecker S."/>
            <person name="Lage O.M."/>
            <person name="Pohl T."/>
            <person name="Merkel B.J."/>
            <person name="Hornburger P."/>
            <person name="Mueller R.-W."/>
            <person name="Bruemmer F."/>
            <person name="Labrenz M."/>
            <person name="Spormann A.M."/>
            <person name="Op Den Camp H."/>
            <person name="Overmann J."/>
            <person name="Amann R."/>
            <person name="Jetten M.S.M."/>
            <person name="Mascher T."/>
            <person name="Medema M.H."/>
            <person name="Devos D.P."/>
            <person name="Kaster A.-K."/>
            <person name="Ovreas L."/>
            <person name="Rohde M."/>
            <person name="Galperin M.Y."/>
            <person name="Jogler C."/>
        </authorList>
    </citation>
    <scope>NUCLEOTIDE SEQUENCE [LARGE SCALE GENOMIC DNA]</scope>
    <source>
        <strain evidence="1 2">KOR42</strain>
    </source>
</reference>
<dbReference type="RefSeq" id="WP_146507081.1">
    <property type="nucleotide sequence ID" value="NZ_SIHI01000001.1"/>
</dbReference>